<evidence type="ECO:0008006" key="3">
    <source>
        <dbReference type="Google" id="ProtNLM"/>
    </source>
</evidence>
<proteinExistence type="predicted"/>
<organism evidence="1 2">
    <name type="scientific">Mucilaginibacter frigoritolerans</name>
    <dbReference type="NCBI Taxonomy" id="652788"/>
    <lineage>
        <taxon>Bacteria</taxon>
        <taxon>Pseudomonadati</taxon>
        <taxon>Bacteroidota</taxon>
        <taxon>Sphingobacteriia</taxon>
        <taxon>Sphingobacteriales</taxon>
        <taxon>Sphingobacteriaceae</taxon>
        <taxon>Mucilaginibacter</taxon>
    </lineage>
</organism>
<dbReference type="Proteomes" id="UP000317010">
    <property type="component" value="Unassembled WGS sequence"/>
</dbReference>
<evidence type="ECO:0000313" key="2">
    <source>
        <dbReference type="Proteomes" id="UP000317010"/>
    </source>
</evidence>
<reference evidence="1 2" key="1">
    <citation type="submission" date="2019-07" db="EMBL/GenBank/DDBJ databases">
        <title>Genomic Encyclopedia of Archaeal and Bacterial Type Strains, Phase II (KMG-II): from individual species to whole genera.</title>
        <authorList>
            <person name="Goeker M."/>
        </authorList>
    </citation>
    <scope>NUCLEOTIDE SEQUENCE [LARGE SCALE GENOMIC DNA]</scope>
    <source>
        <strain evidence="1 2">ATCC BAA-1854</strain>
    </source>
</reference>
<protein>
    <recommendedName>
        <fullName evidence="3">Effector-binding domain-containing protein</fullName>
    </recommendedName>
</protein>
<comment type="caution">
    <text evidence="1">The sequence shown here is derived from an EMBL/GenBank/DDBJ whole genome shotgun (WGS) entry which is preliminary data.</text>
</comment>
<dbReference type="InterPro" id="IPR011256">
    <property type="entry name" value="Reg_factor_effector_dom_sf"/>
</dbReference>
<dbReference type="AlphaFoldDB" id="A0A562TRT6"/>
<dbReference type="OrthoDB" id="789351at2"/>
<dbReference type="EMBL" id="VLLI01000013">
    <property type="protein sequence ID" value="TWI96245.1"/>
    <property type="molecule type" value="Genomic_DNA"/>
</dbReference>
<dbReference type="Gene3D" id="3.20.80.10">
    <property type="entry name" value="Regulatory factor, effector binding domain"/>
    <property type="match status" value="1"/>
</dbReference>
<name>A0A562TRT6_9SPHI</name>
<keyword evidence="2" id="KW-1185">Reference proteome</keyword>
<dbReference type="RefSeq" id="WP_144915292.1">
    <property type="nucleotide sequence ID" value="NZ_VLLI01000013.1"/>
</dbReference>
<accession>A0A562TRT6</accession>
<gene>
    <name evidence="1" type="ORF">JN11_03979</name>
</gene>
<evidence type="ECO:0000313" key="1">
    <source>
        <dbReference type="EMBL" id="TWI96245.1"/>
    </source>
</evidence>
<sequence length="309" mass="35638">MKRTSLFILLLFIVIISIGFIPFNQRVLVKINAPYFNCYQQLFIVDGWQKWYPGRKSKKSAIILINSQNIFEFTYPGESVLVKKESSNTLSINKVINKQHINYSYTVIPDANPLNTNIIVTFKTNLINYISPSQQKVKLVETNVNCFKNYMEDVKQYYGFDLSIGFATEKNIVVKSRMVLSAGIYTAINQMKTELNNFITLKHLEQKGSVIMQFIAKQNDSVQLLMGIPVNKKIASGNGFLYMYIPTTKTIIADYNGKYQDRKVIYDALEKYQQDKYLHTKIAPFETYDGKMPSYGNEKISFKLNCPVF</sequence>